<feature type="region of interest" description="Disordered" evidence="1">
    <location>
        <begin position="173"/>
        <end position="197"/>
    </location>
</feature>
<reference evidence="3" key="2">
    <citation type="submission" date="2020-04" db="EMBL/GenBank/DDBJ databases">
        <authorList>
            <consortium name="NCBI Genome Project"/>
        </authorList>
    </citation>
    <scope>NUCLEOTIDE SEQUENCE</scope>
    <source>
        <strain evidence="3">CBS 342.82</strain>
    </source>
</reference>
<gene>
    <name evidence="3" type="ORF">K489DRAFT_406772</name>
</gene>
<dbReference type="AlphaFoldDB" id="A0A6J3MD79"/>
<evidence type="ECO:0000313" key="3">
    <source>
        <dbReference type="RefSeq" id="XP_033463006.1"/>
    </source>
</evidence>
<accession>A0A6J3MD79</accession>
<feature type="region of interest" description="Disordered" evidence="1">
    <location>
        <begin position="1"/>
        <end position="49"/>
    </location>
</feature>
<proteinExistence type="predicted"/>
<reference evidence="3" key="1">
    <citation type="submission" date="2020-01" db="EMBL/GenBank/DDBJ databases">
        <authorList>
            <consortium name="DOE Joint Genome Institute"/>
            <person name="Haridas S."/>
            <person name="Albert R."/>
            <person name="Binder M."/>
            <person name="Bloem J."/>
            <person name="Labutti K."/>
            <person name="Salamov A."/>
            <person name="Andreopoulos B."/>
            <person name="Baker S.E."/>
            <person name="Barry K."/>
            <person name="Bills G."/>
            <person name="Bluhm B.H."/>
            <person name="Cannon C."/>
            <person name="Castanera R."/>
            <person name="Culley D.E."/>
            <person name="Daum C."/>
            <person name="Ezra D."/>
            <person name="Gonzalez J.B."/>
            <person name="Henrissat B."/>
            <person name="Kuo A."/>
            <person name="Liang C."/>
            <person name="Lipzen A."/>
            <person name="Lutzoni F."/>
            <person name="Magnuson J."/>
            <person name="Mondo S."/>
            <person name="Nolan M."/>
            <person name="Ohm R."/>
            <person name="Pangilinan J."/>
            <person name="Park H.-J."/>
            <person name="Ramirez L."/>
            <person name="Alfaro M."/>
            <person name="Sun H."/>
            <person name="Tritt A."/>
            <person name="Yoshinaga Y."/>
            <person name="Zwiers L.-H."/>
            <person name="Turgeon B.G."/>
            <person name="Goodwin S.B."/>
            <person name="Spatafora J.W."/>
            <person name="Crous P.W."/>
            <person name="Grigoriev I.V."/>
        </authorList>
    </citation>
    <scope>NUCLEOTIDE SEQUENCE</scope>
    <source>
        <strain evidence="3">CBS 342.82</strain>
    </source>
</reference>
<organism evidence="3">
    <name type="scientific">Dissoconium aciculare CBS 342.82</name>
    <dbReference type="NCBI Taxonomy" id="1314786"/>
    <lineage>
        <taxon>Eukaryota</taxon>
        <taxon>Fungi</taxon>
        <taxon>Dikarya</taxon>
        <taxon>Ascomycota</taxon>
        <taxon>Pezizomycotina</taxon>
        <taxon>Dothideomycetes</taxon>
        <taxon>Dothideomycetidae</taxon>
        <taxon>Mycosphaerellales</taxon>
        <taxon>Dissoconiaceae</taxon>
        <taxon>Dissoconium</taxon>
    </lineage>
</organism>
<evidence type="ECO:0000313" key="2">
    <source>
        <dbReference type="Proteomes" id="UP000504637"/>
    </source>
</evidence>
<name>A0A6J3MD79_9PEZI</name>
<dbReference type="GeneID" id="54365092"/>
<keyword evidence="2" id="KW-1185">Reference proteome</keyword>
<feature type="compositionally biased region" description="Basic and acidic residues" evidence="1">
    <location>
        <begin position="21"/>
        <end position="38"/>
    </location>
</feature>
<evidence type="ECO:0000256" key="1">
    <source>
        <dbReference type="SAM" id="MobiDB-lite"/>
    </source>
</evidence>
<protein>
    <submittedName>
        <fullName evidence="3">Uncharacterized protein</fullName>
    </submittedName>
</protein>
<reference evidence="3" key="3">
    <citation type="submission" date="2025-08" db="UniProtKB">
        <authorList>
            <consortium name="RefSeq"/>
        </authorList>
    </citation>
    <scope>IDENTIFICATION</scope>
    <source>
        <strain evidence="3">CBS 342.82</strain>
    </source>
</reference>
<sequence>MGNKLSRLAPDSPKRSRKRQISHDEAEANAYREYEYKPARGQPSQSSRIVRQYDEPTWWPRSSSPTWSDEYCFVLTPSPRGSVVASRSQCDCDECAGNGTGLTSAELVQRWHAIQDDWELWPGNYYDHSRQRVVVSRPQDYHHGLDTDEYGIHEERFEDTTAFINVSNWRRGVALPPQPSSRTTVEPEQENTARRRDSRIPQELQKCFLGAGGAGVRRIATMTPRRPAATEIVESASQDKSGKFDAVRKEEKFATTMSAPRVLLGGNMMAGLKQAL</sequence>
<dbReference type="RefSeq" id="XP_033463006.1">
    <property type="nucleotide sequence ID" value="XM_033607292.1"/>
</dbReference>
<dbReference type="Proteomes" id="UP000504637">
    <property type="component" value="Unplaced"/>
</dbReference>